<protein>
    <submittedName>
        <fullName evidence="6">Flagellar hook-associated protein 3</fullName>
    </submittedName>
</protein>
<dbReference type="GO" id="GO:0009424">
    <property type="term" value="C:bacterial-type flagellum hook"/>
    <property type="evidence" value="ECO:0007669"/>
    <property type="project" value="InterPro"/>
</dbReference>
<dbReference type="GO" id="GO:0005198">
    <property type="term" value="F:structural molecule activity"/>
    <property type="evidence" value="ECO:0007669"/>
    <property type="project" value="InterPro"/>
</dbReference>
<dbReference type="GO" id="GO:0071973">
    <property type="term" value="P:bacterial-type flagellum-dependent cell motility"/>
    <property type="evidence" value="ECO:0007669"/>
    <property type="project" value="InterPro"/>
</dbReference>
<organism evidence="6 7">
    <name type="scientific">Leadbettera azotonutricia (strain ATCC BAA-888 / DSM 13862 / ZAS-9)</name>
    <name type="common">Treponema azotonutricium</name>
    <dbReference type="NCBI Taxonomy" id="545695"/>
    <lineage>
        <taxon>Bacteria</taxon>
        <taxon>Pseudomonadati</taxon>
        <taxon>Spirochaetota</taxon>
        <taxon>Spirochaetia</taxon>
        <taxon>Spirochaetales</taxon>
        <taxon>Breznakiellaceae</taxon>
        <taxon>Leadbettera</taxon>
    </lineage>
</organism>
<dbReference type="AlphaFoldDB" id="F5YDJ8"/>
<dbReference type="KEGG" id="taz:TREAZ_0328"/>
<dbReference type="STRING" id="545695.TREAZ_0328"/>
<dbReference type="InterPro" id="IPR001029">
    <property type="entry name" value="Flagellin_N"/>
</dbReference>
<evidence type="ECO:0000256" key="4">
    <source>
        <dbReference type="ARBA" id="ARBA00023143"/>
    </source>
</evidence>
<dbReference type="HOGENOM" id="CLU_024437_7_0_12"/>
<reference evidence="6 7" key="2">
    <citation type="journal article" date="2011" name="ISME J.">
        <title>RNA-seq reveals cooperative metabolic interactions between two termite-gut spirochete species in co-culture.</title>
        <authorList>
            <person name="Rosenthal A.Z."/>
            <person name="Matson E.G."/>
            <person name="Eldar A."/>
            <person name="Leadbetter J.R."/>
        </authorList>
    </citation>
    <scope>NUCLEOTIDE SEQUENCE [LARGE SCALE GENOMIC DNA]</scope>
    <source>
        <strain evidence="7">ATCC BAA-888 / DSM 13862 / ZAS-9</strain>
    </source>
</reference>
<keyword evidence="3" id="KW-0574">Periplasm</keyword>
<evidence type="ECO:0000259" key="5">
    <source>
        <dbReference type="Pfam" id="PF00669"/>
    </source>
</evidence>
<dbReference type="SUPFAM" id="SSF64518">
    <property type="entry name" value="Phase 1 flagellin"/>
    <property type="match status" value="1"/>
</dbReference>
<evidence type="ECO:0000256" key="3">
    <source>
        <dbReference type="ARBA" id="ARBA00022764"/>
    </source>
</evidence>
<name>F5YDJ8_LEAAZ</name>
<dbReference type="GO" id="GO:0055040">
    <property type="term" value="C:periplasmic flagellum"/>
    <property type="evidence" value="ECO:0007669"/>
    <property type="project" value="UniProtKB-SubCell"/>
</dbReference>
<dbReference type="Pfam" id="PF00669">
    <property type="entry name" value="Flagellin_N"/>
    <property type="match status" value="1"/>
</dbReference>
<dbReference type="PANTHER" id="PTHR42792:SF1">
    <property type="entry name" value="FLAGELLAR HOOK-ASSOCIATED PROTEIN 3"/>
    <property type="match status" value="1"/>
</dbReference>
<comment type="subcellular location">
    <subcellularLocation>
        <location evidence="2">Periplasmic flagellum</location>
    </subcellularLocation>
</comment>
<dbReference type="EMBL" id="CP001841">
    <property type="protein sequence ID" value="AEF82104.1"/>
    <property type="molecule type" value="Genomic_DNA"/>
</dbReference>
<dbReference type="InParanoid" id="F5YDJ8"/>
<dbReference type="InterPro" id="IPR001492">
    <property type="entry name" value="Flagellin"/>
</dbReference>
<dbReference type="Gene3D" id="1.20.1330.10">
    <property type="entry name" value="f41 fragment of flagellin, N-terminal domain"/>
    <property type="match status" value="1"/>
</dbReference>
<keyword evidence="6" id="KW-0282">Flagellum</keyword>
<dbReference type="NCBIfam" id="NF005187">
    <property type="entry name" value="PRK06663.1"/>
    <property type="match status" value="1"/>
</dbReference>
<proteinExistence type="predicted"/>
<dbReference type="eggNOG" id="COG1344">
    <property type="taxonomic scope" value="Bacteria"/>
</dbReference>
<dbReference type="OrthoDB" id="9758307at2"/>
<sequence>MRRVATDMPNNDIQYRLRRQEEGLAKVNSQIATQKRILNLRDDPLAASHAVRYESYLARLERFETNTLYARDHYRQQDIYMQQATDVMQKIRELSVQGANGIYTKDDLRNMAVEVNELLKELVSVSNSVGPDGNRMFAGDKAFTEPFRIVEGTVQGGGESMVVNVEYRGAGPARSAEITDQTYAQLDIGGGEAFWAERMQIFSTTDATDWSASASGAFYVDGREIPVTAGDTLPALVAKINESSAPVKAYIDIDSHGLALEGTNPHLIKLEDKQGSRTLEELGIIQFNNDPSAPNWHAGARVSGGSAFDMVLRLRDGLFRGDQDFVGSQGIGGIDLALQNFETRLSEIGSRQERADQAWERLNQEIPNTASYLARESAINMADAATDLAMMDFAHKAALQAAAKIVPPTLLDFLR</sequence>
<dbReference type="Proteomes" id="UP000009222">
    <property type="component" value="Chromosome"/>
</dbReference>
<reference evidence="7" key="1">
    <citation type="submission" date="2009-12" db="EMBL/GenBank/DDBJ databases">
        <title>Complete sequence of Treponema azotonutricium strain ZAS-9.</title>
        <authorList>
            <person name="Tetu S.G."/>
            <person name="Matson E."/>
            <person name="Ren Q."/>
            <person name="Seshadri R."/>
            <person name="Elbourne L."/>
            <person name="Hassan K.A."/>
            <person name="Durkin A."/>
            <person name="Radune D."/>
            <person name="Mohamoud Y."/>
            <person name="Shay R."/>
            <person name="Jin S."/>
            <person name="Zhang X."/>
            <person name="Lucey K."/>
            <person name="Ballor N.R."/>
            <person name="Ottesen E."/>
            <person name="Rosenthal R."/>
            <person name="Allen A."/>
            <person name="Leadbetter J.R."/>
            <person name="Paulsen I.T."/>
        </authorList>
    </citation>
    <scope>NUCLEOTIDE SEQUENCE [LARGE SCALE GENOMIC DNA]</scope>
    <source>
        <strain evidence="7">ATCC BAA-888 / DSM 13862 / ZAS-9</strain>
    </source>
</reference>
<evidence type="ECO:0000256" key="1">
    <source>
        <dbReference type="ARBA" id="ARBA00004095"/>
    </source>
</evidence>
<feature type="domain" description="Flagellin N-terminal" evidence="5">
    <location>
        <begin position="5"/>
        <end position="140"/>
    </location>
</feature>
<evidence type="ECO:0000256" key="2">
    <source>
        <dbReference type="ARBA" id="ARBA00004631"/>
    </source>
</evidence>
<keyword evidence="7" id="KW-1185">Reference proteome</keyword>
<gene>
    <name evidence="6" type="primary">flgL</name>
    <name evidence="6" type="ordered locus">TREAZ_0328</name>
</gene>
<keyword evidence="4" id="KW-0975">Bacterial flagellum</keyword>
<dbReference type="InterPro" id="IPR010810">
    <property type="entry name" value="Flagellin_hook_IN_motif"/>
</dbReference>
<dbReference type="PANTHER" id="PTHR42792">
    <property type="entry name" value="FLAGELLIN"/>
    <property type="match status" value="1"/>
</dbReference>
<keyword evidence="6" id="KW-0966">Cell projection</keyword>
<dbReference type="RefSeq" id="WP_015711612.1">
    <property type="nucleotide sequence ID" value="NC_015577.1"/>
</dbReference>
<accession>F5YDJ8</accession>
<dbReference type="InterPro" id="IPR013384">
    <property type="entry name" value="Flagell_FlgL"/>
</dbReference>
<comment type="function">
    <text evidence="1">Component of the core of the flagella.</text>
</comment>
<dbReference type="Pfam" id="PF07196">
    <property type="entry name" value="Flagellin_IN"/>
    <property type="match status" value="1"/>
</dbReference>
<keyword evidence="6" id="KW-0969">Cilium</keyword>
<dbReference type="NCBIfam" id="TIGR02550">
    <property type="entry name" value="flagell_flgL"/>
    <property type="match status" value="1"/>
</dbReference>
<evidence type="ECO:0000313" key="7">
    <source>
        <dbReference type="Proteomes" id="UP000009222"/>
    </source>
</evidence>
<evidence type="ECO:0000313" key="6">
    <source>
        <dbReference type="EMBL" id="AEF82104.1"/>
    </source>
</evidence>